<dbReference type="Proteomes" id="UP000028999">
    <property type="component" value="Unassembled WGS sequence"/>
</dbReference>
<reference evidence="9" key="3">
    <citation type="submission" date="2021-01" db="EMBL/GenBank/DDBJ databases">
        <authorList>
            <consortium name="Genoscope - CEA"/>
            <person name="William W."/>
        </authorList>
    </citation>
    <scope>NUCLEOTIDE SEQUENCE</scope>
</reference>
<feature type="domain" description="Peptidase C1A papain C-terminal" evidence="7">
    <location>
        <begin position="138"/>
        <end position="318"/>
    </location>
</feature>
<evidence type="ECO:0000256" key="6">
    <source>
        <dbReference type="SAM" id="SignalP"/>
    </source>
</evidence>
<dbReference type="InterPro" id="IPR013201">
    <property type="entry name" value="Prot_inhib_I29"/>
</dbReference>
<feature type="chain" id="PRO_5040561111" evidence="6">
    <location>
        <begin position="22"/>
        <end position="318"/>
    </location>
</feature>
<dbReference type="GO" id="GO:0005764">
    <property type="term" value="C:lysosome"/>
    <property type="evidence" value="ECO:0000318"/>
    <property type="project" value="GO_Central"/>
</dbReference>
<evidence type="ECO:0000313" key="11">
    <source>
        <dbReference type="Proteomes" id="UP000028999"/>
    </source>
</evidence>
<sequence>MKLINPVMAILFLTMIALSTAMDMSIISYDDSHHTVSAGSRSEAEVSRLYEEWLGKHGKVQSSLTEKDRRFEIFKDNLRFIDDHNAKNLSYRLGLTNYSPKFADLTNDEYRSMYVGSRLKRTITRTSLRYEARVGDTLPESVDWRKEGAVAEVKDQGSCGSCWAFSAIEAVEGVNKIMMGDLISLYEQELVDCDTPYNEGCSGGLMDYAFKFIINNGGVDTEEDYPYKVVDGRCDQTRKNAKVVTIDSYEDVPANIKESLKKAFSHQPISVAIEAGGRVFQLYDSGIFDGICGTNLDHGVLPVGYRTENGKNYWIVKN</sequence>
<dbReference type="PANTHER" id="PTHR12411">
    <property type="entry name" value="CYSTEINE PROTEASE FAMILY C1-RELATED"/>
    <property type="match status" value="1"/>
</dbReference>
<dbReference type="EMBL" id="LK032071">
    <property type="protein sequence ID" value="CDY17193.1"/>
    <property type="molecule type" value="Genomic_DNA"/>
</dbReference>
<dbReference type="PaxDb" id="3708-A0A078FXV9"/>
<keyword evidence="6" id="KW-0732">Signal</keyword>
<dbReference type="Proteomes" id="UP001295469">
    <property type="component" value="Chromosome A05"/>
</dbReference>
<feature type="signal peptide" evidence="6">
    <location>
        <begin position="1"/>
        <end position="21"/>
    </location>
</feature>
<dbReference type="InterPro" id="IPR039417">
    <property type="entry name" value="Peptidase_C1A_papain-like"/>
</dbReference>
<gene>
    <name evidence="10" type="primary">BnaA05g09950D</name>
    <name evidence="9" type="ORF">DARMORV10_A05P11890.1</name>
    <name evidence="10" type="ORF">GSBRNA2T00095257001</name>
</gene>
<dbReference type="SMART" id="SM00848">
    <property type="entry name" value="Inhibitor_I29"/>
    <property type="match status" value="1"/>
</dbReference>
<evidence type="ECO:0000256" key="4">
    <source>
        <dbReference type="ARBA" id="ARBA00022807"/>
    </source>
</evidence>
<dbReference type="SUPFAM" id="SSF54001">
    <property type="entry name" value="Cysteine proteinases"/>
    <property type="match status" value="1"/>
</dbReference>
<comment type="similarity">
    <text evidence="1">Belongs to the peptidase C1 family.</text>
</comment>
<dbReference type="InterPro" id="IPR000668">
    <property type="entry name" value="Peptidase_C1A_C"/>
</dbReference>
<dbReference type="AlphaFoldDB" id="A0A078FXV9"/>
<reference evidence="10" key="2">
    <citation type="submission" date="2014-06" db="EMBL/GenBank/DDBJ databases">
        <authorList>
            <person name="Genoscope - CEA"/>
        </authorList>
    </citation>
    <scope>NUCLEOTIDE SEQUENCE</scope>
</reference>
<dbReference type="Gene3D" id="1.10.287.2250">
    <property type="match status" value="1"/>
</dbReference>
<feature type="domain" description="Cathepsin propeptide inhibitor" evidence="8">
    <location>
        <begin position="50"/>
        <end position="110"/>
    </location>
</feature>
<keyword evidence="3" id="KW-0378">Hydrolase</keyword>
<evidence type="ECO:0000256" key="1">
    <source>
        <dbReference type="ARBA" id="ARBA00008455"/>
    </source>
</evidence>
<dbReference type="InterPro" id="IPR000169">
    <property type="entry name" value="Pept_cys_AS"/>
</dbReference>
<evidence type="ECO:0000256" key="3">
    <source>
        <dbReference type="ARBA" id="ARBA00022801"/>
    </source>
</evidence>
<proteinExistence type="inferred from homology"/>
<dbReference type="GO" id="GO:0004197">
    <property type="term" value="F:cysteine-type endopeptidase activity"/>
    <property type="evidence" value="ECO:0000318"/>
    <property type="project" value="GO_Central"/>
</dbReference>
<name>A0A078FXV9_BRANA</name>
<accession>A0A078FXV9</accession>
<protein>
    <submittedName>
        <fullName evidence="9">(rape) hypothetical protein</fullName>
    </submittedName>
    <submittedName>
        <fullName evidence="10">BnaA05g09950D protein</fullName>
    </submittedName>
</protein>
<dbReference type="EMBL" id="HG994359">
    <property type="protein sequence ID" value="CAF2095829.1"/>
    <property type="molecule type" value="Genomic_DNA"/>
</dbReference>
<dbReference type="GO" id="GO:0051603">
    <property type="term" value="P:proteolysis involved in protein catabolic process"/>
    <property type="evidence" value="ECO:0000318"/>
    <property type="project" value="GO_Central"/>
</dbReference>
<dbReference type="PRINTS" id="PR00705">
    <property type="entry name" value="PAPAIN"/>
</dbReference>
<dbReference type="SMART" id="SM00645">
    <property type="entry name" value="Pept_C1"/>
    <property type="match status" value="1"/>
</dbReference>
<reference evidence="10 11" key="1">
    <citation type="journal article" date="2014" name="Science">
        <title>Plant genetics. Early allopolyploid evolution in the post-Neolithic Brassica napus oilseed genome.</title>
        <authorList>
            <person name="Chalhoub B."/>
            <person name="Denoeud F."/>
            <person name="Liu S."/>
            <person name="Parkin I.A."/>
            <person name="Tang H."/>
            <person name="Wang X."/>
            <person name="Chiquet J."/>
            <person name="Belcram H."/>
            <person name="Tong C."/>
            <person name="Samans B."/>
            <person name="Correa M."/>
            <person name="Da Silva C."/>
            <person name="Just J."/>
            <person name="Falentin C."/>
            <person name="Koh C.S."/>
            <person name="Le Clainche I."/>
            <person name="Bernard M."/>
            <person name="Bento P."/>
            <person name="Noel B."/>
            <person name="Labadie K."/>
            <person name="Alberti A."/>
            <person name="Charles M."/>
            <person name="Arnaud D."/>
            <person name="Guo H."/>
            <person name="Daviaud C."/>
            <person name="Alamery S."/>
            <person name="Jabbari K."/>
            <person name="Zhao M."/>
            <person name="Edger P.P."/>
            <person name="Chelaifa H."/>
            <person name="Tack D."/>
            <person name="Lassalle G."/>
            <person name="Mestiri I."/>
            <person name="Schnel N."/>
            <person name="Le Paslier M.C."/>
            <person name="Fan G."/>
            <person name="Renault V."/>
            <person name="Bayer P.E."/>
            <person name="Golicz A.A."/>
            <person name="Manoli S."/>
            <person name="Lee T.H."/>
            <person name="Thi V.H."/>
            <person name="Chalabi S."/>
            <person name="Hu Q."/>
            <person name="Fan C."/>
            <person name="Tollenaere R."/>
            <person name="Lu Y."/>
            <person name="Battail C."/>
            <person name="Shen J."/>
            <person name="Sidebottom C.H."/>
            <person name="Wang X."/>
            <person name="Canaguier A."/>
            <person name="Chauveau A."/>
            <person name="Berard A."/>
            <person name="Deniot G."/>
            <person name="Guan M."/>
            <person name="Liu Z."/>
            <person name="Sun F."/>
            <person name="Lim Y.P."/>
            <person name="Lyons E."/>
            <person name="Town C.D."/>
            <person name="Bancroft I."/>
            <person name="Wang X."/>
            <person name="Meng J."/>
            <person name="Ma J."/>
            <person name="Pires J.C."/>
            <person name="King G.J."/>
            <person name="Brunel D."/>
            <person name="Delourme R."/>
            <person name="Renard M."/>
            <person name="Aury J.M."/>
            <person name="Adams K.L."/>
            <person name="Batley J."/>
            <person name="Snowdon R.J."/>
            <person name="Tost J."/>
            <person name="Edwards D."/>
            <person name="Zhou Y."/>
            <person name="Hua W."/>
            <person name="Sharpe A.G."/>
            <person name="Paterson A.H."/>
            <person name="Guan C."/>
            <person name="Wincker P."/>
        </authorList>
    </citation>
    <scope>NUCLEOTIDE SEQUENCE [LARGE SCALE GENOMIC DNA]</scope>
    <source>
        <strain evidence="11">cv. Darmor-bzh</strain>
    </source>
</reference>
<keyword evidence="4" id="KW-0788">Thiol protease</keyword>
<dbReference type="PROSITE" id="PS00139">
    <property type="entry name" value="THIOL_PROTEASE_CYS"/>
    <property type="match status" value="1"/>
</dbReference>
<keyword evidence="5" id="KW-1015">Disulfide bond</keyword>
<dbReference type="STRING" id="3708.A0A078FXV9"/>
<dbReference type="Pfam" id="PF00112">
    <property type="entry name" value="Peptidase_C1"/>
    <property type="match status" value="1"/>
</dbReference>
<dbReference type="OMA" id="TPYNEGC"/>
<evidence type="ECO:0000256" key="2">
    <source>
        <dbReference type="ARBA" id="ARBA00022670"/>
    </source>
</evidence>
<dbReference type="FunFam" id="3.90.70.10:FF:000068">
    <property type="entry name" value="Cysteine protease 1"/>
    <property type="match status" value="1"/>
</dbReference>
<dbReference type="Gramene" id="CDY17193">
    <property type="protein sequence ID" value="CDY17193"/>
    <property type="gene ID" value="GSBRNA2T00095257001"/>
</dbReference>
<evidence type="ECO:0000313" key="9">
    <source>
        <dbReference type="EMBL" id="CAF2095829.1"/>
    </source>
</evidence>
<evidence type="ECO:0000313" key="10">
    <source>
        <dbReference type="EMBL" id="CDY17193.1"/>
    </source>
</evidence>
<dbReference type="Gene3D" id="3.90.70.10">
    <property type="entry name" value="Cysteine proteinases"/>
    <property type="match status" value="1"/>
</dbReference>
<dbReference type="Pfam" id="PF08246">
    <property type="entry name" value="Inhibitor_I29"/>
    <property type="match status" value="1"/>
</dbReference>
<dbReference type="GO" id="GO:0005615">
    <property type="term" value="C:extracellular space"/>
    <property type="evidence" value="ECO:0000318"/>
    <property type="project" value="GO_Central"/>
</dbReference>
<evidence type="ECO:0000259" key="8">
    <source>
        <dbReference type="SMART" id="SM00848"/>
    </source>
</evidence>
<dbReference type="InterPro" id="IPR013128">
    <property type="entry name" value="Peptidase_C1A"/>
</dbReference>
<evidence type="ECO:0000256" key="5">
    <source>
        <dbReference type="ARBA" id="ARBA00023157"/>
    </source>
</evidence>
<organism evidence="10 11">
    <name type="scientific">Brassica napus</name>
    <name type="common">Rape</name>
    <dbReference type="NCBI Taxonomy" id="3708"/>
    <lineage>
        <taxon>Eukaryota</taxon>
        <taxon>Viridiplantae</taxon>
        <taxon>Streptophyta</taxon>
        <taxon>Embryophyta</taxon>
        <taxon>Tracheophyta</taxon>
        <taxon>Spermatophyta</taxon>
        <taxon>Magnoliopsida</taxon>
        <taxon>eudicotyledons</taxon>
        <taxon>Gunneridae</taxon>
        <taxon>Pentapetalae</taxon>
        <taxon>rosids</taxon>
        <taxon>malvids</taxon>
        <taxon>Brassicales</taxon>
        <taxon>Brassicaceae</taxon>
        <taxon>Brassiceae</taxon>
        <taxon>Brassica</taxon>
    </lineage>
</organism>
<keyword evidence="11" id="KW-1185">Reference proteome</keyword>
<keyword evidence="2" id="KW-0645">Protease</keyword>
<evidence type="ECO:0000259" key="7">
    <source>
        <dbReference type="SMART" id="SM00645"/>
    </source>
</evidence>
<dbReference type="InterPro" id="IPR038765">
    <property type="entry name" value="Papain-like_cys_pep_sf"/>
</dbReference>
<dbReference type="CDD" id="cd02248">
    <property type="entry name" value="Peptidase_C1A"/>
    <property type="match status" value="1"/>
</dbReference>